<gene>
    <name evidence="10" type="ORF">N7456_007331</name>
</gene>
<comment type="similarity">
    <text evidence="2">Belongs to the cytochrome P450 family.</text>
</comment>
<dbReference type="GO" id="GO:0005506">
    <property type="term" value="F:iron ion binding"/>
    <property type="evidence" value="ECO:0007669"/>
    <property type="project" value="InterPro"/>
</dbReference>
<keyword evidence="11" id="KW-1185">Reference proteome</keyword>
<evidence type="ECO:0000256" key="2">
    <source>
        <dbReference type="ARBA" id="ARBA00010617"/>
    </source>
</evidence>
<dbReference type="EMBL" id="JAPQKH010000005">
    <property type="protein sequence ID" value="KAJ5096610.1"/>
    <property type="molecule type" value="Genomic_DNA"/>
</dbReference>
<evidence type="ECO:0000256" key="7">
    <source>
        <dbReference type="ARBA" id="ARBA00023033"/>
    </source>
</evidence>
<keyword evidence="7" id="KW-0503">Monooxygenase</keyword>
<evidence type="ECO:0000313" key="10">
    <source>
        <dbReference type="EMBL" id="KAJ5096610.1"/>
    </source>
</evidence>
<sequence length="512" mass="58295">MAFISKFNLQSSELSVIIATLILIFLVRVIFSRPWNPSKLPLVNGKKWYELGYGGVEKRFNADTKGLCQSGFQRGRQKSPDGFYLLTASRPTLVLPPKYADILRNDSRLSLSRVTAAEFHENLPLFEPLSYIVSDGRVIPKVITHKITRSLTSLIPRISSETEHALQRVWKNEADWHQISLRTSLDQIMAQIQSRVFLDDELCRDPSWLQITIDITKTLFLAARALRGWPDFMKPYLAHILPLCRKATAELNEAERLLEPLVAKRRAALTSDIESDSDRLNTIDWFLDASHESVLNIAYLQLGLSVVALETTTEAVYNVLTDISSHPKAIHDLRAEIRGVIGKMGLNTSSIQKLELMDSVIKESQRMSPLGYFGMQRKALDKIILPDGMIIPKNTFLTVSTLHMLDSSVWPNGEEYDPYRFYNMGVNGEKTPSNKFIHTSSNHMGFGHGKEACPGRFLAVNLIKTILCHILVKYDFEVTGQEEYRREARGYNLIANQKLEINLKRHYEDFEL</sequence>
<dbReference type="AlphaFoldDB" id="A0A9W9FAQ9"/>
<dbReference type="Pfam" id="PF00067">
    <property type="entry name" value="p450"/>
    <property type="match status" value="1"/>
</dbReference>
<comment type="cofactor">
    <cofactor evidence="1 8">
        <name>heme</name>
        <dbReference type="ChEBI" id="CHEBI:30413"/>
    </cofactor>
</comment>
<dbReference type="GO" id="GO:0043386">
    <property type="term" value="P:mycotoxin biosynthetic process"/>
    <property type="evidence" value="ECO:0007669"/>
    <property type="project" value="UniProtKB-ARBA"/>
</dbReference>
<dbReference type="CDD" id="cd11041">
    <property type="entry name" value="CYP503A1-like"/>
    <property type="match status" value="1"/>
</dbReference>
<evidence type="ECO:0000256" key="8">
    <source>
        <dbReference type="PIRSR" id="PIRSR602401-1"/>
    </source>
</evidence>
<evidence type="ECO:0000313" key="11">
    <source>
        <dbReference type="Proteomes" id="UP001149165"/>
    </source>
</evidence>
<dbReference type="Proteomes" id="UP001149165">
    <property type="component" value="Unassembled WGS sequence"/>
</dbReference>
<dbReference type="OrthoDB" id="1844152at2759"/>
<feature type="transmembrane region" description="Helical" evidence="9">
    <location>
        <begin position="12"/>
        <end position="31"/>
    </location>
</feature>
<keyword evidence="6 8" id="KW-0408">Iron</keyword>
<dbReference type="GO" id="GO:0020037">
    <property type="term" value="F:heme binding"/>
    <property type="evidence" value="ECO:0007669"/>
    <property type="project" value="InterPro"/>
</dbReference>
<comment type="caution">
    <text evidence="10">The sequence shown here is derived from an EMBL/GenBank/DDBJ whole genome shotgun (WGS) entry which is preliminary data.</text>
</comment>
<proteinExistence type="inferred from homology"/>
<protein>
    <recommendedName>
        <fullName evidence="12">Cytochrome P450</fullName>
    </recommendedName>
</protein>
<feature type="binding site" description="axial binding residue" evidence="8">
    <location>
        <position position="453"/>
    </location>
    <ligand>
        <name>heme</name>
        <dbReference type="ChEBI" id="CHEBI:30413"/>
    </ligand>
    <ligandPart>
        <name>Fe</name>
        <dbReference type="ChEBI" id="CHEBI:18248"/>
    </ligandPart>
</feature>
<dbReference type="SUPFAM" id="SSF48264">
    <property type="entry name" value="Cytochrome P450"/>
    <property type="match status" value="1"/>
</dbReference>
<dbReference type="InterPro" id="IPR002401">
    <property type="entry name" value="Cyt_P450_E_grp-I"/>
</dbReference>
<keyword evidence="5" id="KW-0560">Oxidoreductase</keyword>
<accession>A0A9W9FAQ9</accession>
<name>A0A9W9FAQ9_9EURO</name>
<dbReference type="PRINTS" id="PR00463">
    <property type="entry name" value="EP450I"/>
</dbReference>
<dbReference type="InterPro" id="IPR001128">
    <property type="entry name" value="Cyt_P450"/>
</dbReference>
<evidence type="ECO:0000256" key="4">
    <source>
        <dbReference type="ARBA" id="ARBA00022723"/>
    </source>
</evidence>
<dbReference type="PANTHER" id="PTHR46206:SF2">
    <property type="entry name" value="CYTOCHROME P450 MONOOXYGENASE AUSG-RELATED"/>
    <property type="match status" value="1"/>
</dbReference>
<keyword evidence="9" id="KW-0472">Membrane</keyword>
<organism evidence="10 11">
    <name type="scientific">Penicillium angulare</name>
    <dbReference type="NCBI Taxonomy" id="116970"/>
    <lineage>
        <taxon>Eukaryota</taxon>
        <taxon>Fungi</taxon>
        <taxon>Dikarya</taxon>
        <taxon>Ascomycota</taxon>
        <taxon>Pezizomycotina</taxon>
        <taxon>Eurotiomycetes</taxon>
        <taxon>Eurotiomycetidae</taxon>
        <taxon>Eurotiales</taxon>
        <taxon>Aspergillaceae</taxon>
        <taxon>Penicillium</taxon>
    </lineage>
</organism>
<keyword evidence="3 8" id="KW-0349">Heme</keyword>
<dbReference type="GO" id="GO:0016705">
    <property type="term" value="F:oxidoreductase activity, acting on paired donors, with incorporation or reduction of molecular oxygen"/>
    <property type="evidence" value="ECO:0007669"/>
    <property type="project" value="InterPro"/>
</dbReference>
<reference evidence="10" key="1">
    <citation type="submission" date="2022-11" db="EMBL/GenBank/DDBJ databases">
        <authorList>
            <person name="Petersen C."/>
        </authorList>
    </citation>
    <scope>NUCLEOTIDE SEQUENCE</scope>
    <source>
        <strain evidence="10">IBT 30069</strain>
    </source>
</reference>
<evidence type="ECO:0000256" key="3">
    <source>
        <dbReference type="ARBA" id="ARBA00022617"/>
    </source>
</evidence>
<evidence type="ECO:0000256" key="9">
    <source>
        <dbReference type="SAM" id="Phobius"/>
    </source>
</evidence>
<evidence type="ECO:0000256" key="5">
    <source>
        <dbReference type="ARBA" id="ARBA00023002"/>
    </source>
</evidence>
<dbReference type="GO" id="GO:0004497">
    <property type="term" value="F:monooxygenase activity"/>
    <property type="evidence" value="ECO:0007669"/>
    <property type="project" value="UniProtKB-KW"/>
</dbReference>
<dbReference type="InterPro" id="IPR036396">
    <property type="entry name" value="Cyt_P450_sf"/>
</dbReference>
<evidence type="ECO:0000256" key="1">
    <source>
        <dbReference type="ARBA" id="ARBA00001971"/>
    </source>
</evidence>
<dbReference type="PANTHER" id="PTHR46206">
    <property type="entry name" value="CYTOCHROME P450"/>
    <property type="match status" value="1"/>
</dbReference>
<evidence type="ECO:0000256" key="6">
    <source>
        <dbReference type="ARBA" id="ARBA00023004"/>
    </source>
</evidence>
<keyword evidence="4 8" id="KW-0479">Metal-binding</keyword>
<keyword evidence="9" id="KW-0812">Transmembrane</keyword>
<keyword evidence="9" id="KW-1133">Transmembrane helix</keyword>
<dbReference type="Gene3D" id="1.10.630.10">
    <property type="entry name" value="Cytochrome P450"/>
    <property type="match status" value="1"/>
</dbReference>
<reference evidence="10" key="2">
    <citation type="journal article" date="2023" name="IMA Fungus">
        <title>Comparative genomic study of the Penicillium genus elucidates a diverse pangenome and 15 lateral gene transfer events.</title>
        <authorList>
            <person name="Petersen C."/>
            <person name="Sorensen T."/>
            <person name="Nielsen M.R."/>
            <person name="Sondergaard T.E."/>
            <person name="Sorensen J.L."/>
            <person name="Fitzpatrick D.A."/>
            <person name="Frisvad J.C."/>
            <person name="Nielsen K.L."/>
        </authorList>
    </citation>
    <scope>NUCLEOTIDE SEQUENCE</scope>
    <source>
        <strain evidence="10">IBT 30069</strain>
    </source>
</reference>
<evidence type="ECO:0008006" key="12">
    <source>
        <dbReference type="Google" id="ProtNLM"/>
    </source>
</evidence>